<dbReference type="AlphaFoldDB" id="S9ZNG3"/>
<dbReference type="Pfam" id="PF13478">
    <property type="entry name" value="XdhC_C"/>
    <property type="match status" value="1"/>
</dbReference>
<dbReference type="PANTHER" id="PTHR30388:SF4">
    <property type="entry name" value="MOLYBDENUM COFACTOR INSERTION CHAPERONE PAOD"/>
    <property type="match status" value="1"/>
</dbReference>
<proteinExistence type="predicted"/>
<sequence>MNELQQITEAFKAAQERGEAVALASVVAVSGSAYRRPGARMLISDTGVRVGTVSGGCLERDVMRHAGRSISSAKTVLRLYDSLDEDLSEGFALGCNGAVLVMIEPADAKVEHHMQFQADCLRQRRRGVIATVHGVPGTDANADCAPPSSVELGARVSLIEGGTLRVTGIAPGALREALCAAVADALVQGRGGSWSRTTETGTVSVLIELLTPPLRVMVFGAGQDVEPLVSFGHSLGWSMQVVANNGGFGTRARFPRADVVHLGSPADAVATLKPDGDTVVLLMSHNFPLDVAALCALAPLQPRYIGLLGPRHRAQRLLDEVSARGVSVDDALRARIHGPVGLDIGAETPAEVALSIVAEINAVLRQRAGGCARLREGPLHLAAGPDRHLRASHTPAQDVVCGLSAHA</sequence>
<feature type="domain" description="XdhC Rossmann" evidence="2">
    <location>
        <begin position="216"/>
        <end position="360"/>
    </location>
</feature>
<dbReference type="Proteomes" id="UP000015455">
    <property type="component" value="Unassembled WGS sequence"/>
</dbReference>
<feature type="domain" description="XdhC- CoxI" evidence="1">
    <location>
        <begin position="15"/>
        <end position="80"/>
    </location>
</feature>
<evidence type="ECO:0000313" key="3">
    <source>
        <dbReference type="EMBL" id="EPZ16131.1"/>
    </source>
</evidence>
<dbReference type="STRING" id="1348657.M622_02850"/>
<evidence type="ECO:0008006" key="5">
    <source>
        <dbReference type="Google" id="ProtNLM"/>
    </source>
</evidence>
<dbReference type="InterPro" id="IPR003777">
    <property type="entry name" value="XdhC_CoxI"/>
</dbReference>
<accession>S9ZNG3</accession>
<protein>
    <recommendedName>
        <fullName evidence="5">XdhC/CoxI family protein</fullName>
    </recommendedName>
</protein>
<dbReference type="PANTHER" id="PTHR30388">
    <property type="entry name" value="ALDEHYDE OXIDOREDUCTASE MOLYBDENUM COFACTOR ASSEMBLY PROTEIN"/>
    <property type="match status" value="1"/>
</dbReference>
<organism evidence="3 4">
    <name type="scientific">Thauera terpenica 58Eu</name>
    <dbReference type="NCBI Taxonomy" id="1348657"/>
    <lineage>
        <taxon>Bacteria</taxon>
        <taxon>Pseudomonadati</taxon>
        <taxon>Pseudomonadota</taxon>
        <taxon>Betaproteobacteria</taxon>
        <taxon>Rhodocyclales</taxon>
        <taxon>Zoogloeaceae</taxon>
        <taxon>Thauera</taxon>
    </lineage>
</organism>
<name>S9ZNG3_9RHOO</name>
<gene>
    <name evidence="3" type="ORF">M622_02850</name>
</gene>
<keyword evidence="4" id="KW-1185">Reference proteome</keyword>
<dbReference type="EMBL" id="ATJV01000048">
    <property type="protein sequence ID" value="EPZ16131.1"/>
    <property type="molecule type" value="Genomic_DNA"/>
</dbReference>
<dbReference type="Gene3D" id="3.40.50.720">
    <property type="entry name" value="NAD(P)-binding Rossmann-like Domain"/>
    <property type="match status" value="1"/>
</dbReference>
<dbReference type="InterPro" id="IPR027051">
    <property type="entry name" value="XdhC_Rossmann_dom"/>
</dbReference>
<evidence type="ECO:0000259" key="2">
    <source>
        <dbReference type="Pfam" id="PF13478"/>
    </source>
</evidence>
<dbReference type="PATRIC" id="fig|1348657.5.peg.1547"/>
<comment type="caution">
    <text evidence="3">The sequence shown here is derived from an EMBL/GenBank/DDBJ whole genome shotgun (WGS) entry which is preliminary data.</text>
</comment>
<reference evidence="3 4" key="1">
    <citation type="submission" date="2013-06" db="EMBL/GenBank/DDBJ databases">
        <title>Draft genome sequence of Thauera terpenica.</title>
        <authorList>
            <person name="Liu B."/>
            <person name="Frostegard A.H."/>
            <person name="Shapleigh J.P."/>
        </authorList>
    </citation>
    <scope>NUCLEOTIDE SEQUENCE [LARGE SCALE GENOMIC DNA]</scope>
    <source>
        <strain evidence="3 4">58Eu</strain>
    </source>
</reference>
<dbReference type="RefSeq" id="WP_021248972.1">
    <property type="nucleotide sequence ID" value="NZ_ATJV01000048.1"/>
</dbReference>
<evidence type="ECO:0000259" key="1">
    <source>
        <dbReference type="Pfam" id="PF02625"/>
    </source>
</evidence>
<dbReference type="eggNOG" id="COG1975">
    <property type="taxonomic scope" value="Bacteria"/>
</dbReference>
<evidence type="ECO:0000313" key="4">
    <source>
        <dbReference type="Proteomes" id="UP000015455"/>
    </source>
</evidence>
<dbReference type="InterPro" id="IPR052698">
    <property type="entry name" value="MoCofactor_Util/Proc"/>
</dbReference>
<dbReference type="OrthoDB" id="9815497at2"/>
<dbReference type="Pfam" id="PF02625">
    <property type="entry name" value="XdhC_CoxI"/>
    <property type="match status" value="1"/>
</dbReference>